<dbReference type="Gene3D" id="3.10.450.50">
    <property type="match status" value="1"/>
</dbReference>
<name>A0ABQ2V2R5_9PSEU</name>
<evidence type="ECO:0000313" key="1">
    <source>
        <dbReference type="EMBL" id="GGU66147.1"/>
    </source>
</evidence>
<organism evidence="1 2">
    <name type="scientific">Lentzea flava</name>
    <dbReference type="NCBI Taxonomy" id="103732"/>
    <lineage>
        <taxon>Bacteria</taxon>
        <taxon>Bacillati</taxon>
        <taxon>Actinomycetota</taxon>
        <taxon>Actinomycetes</taxon>
        <taxon>Pseudonocardiales</taxon>
        <taxon>Pseudonocardiaceae</taxon>
        <taxon>Lentzea</taxon>
    </lineage>
</organism>
<gene>
    <name evidence="1" type="ORF">GCM10010178_67620</name>
</gene>
<comment type="caution">
    <text evidence="1">The sequence shown here is derived from an EMBL/GenBank/DDBJ whole genome shotgun (WGS) entry which is preliminary data.</text>
</comment>
<dbReference type="SUPFAM" id="SSF54427">
    <property type="entry name" value="NTF2-like"/>
    <property type="match status" value="1"/>
</dbReference>
<dbReference type="InterPro" id="IPR032710">
    <property type="entry name" value="NTF2-like_dom_sf"/>
</dbReference>
<evidence type="ECO:0000313" key="2">
    <source>
        <dbReference type="Proteomes" id="UP000649573"/>
    </source>
</evidence>
<reference evidence="2" key="1">
    <citation type="journal article" date="2019" name="Int. J. Syst. Evol. Microbiol.">
        <title>The Global Catalogue of Microorganisms (GCM) 10K type strain sequencing project: providing services to taxonomists for standard genome sequencing and annotation.</title>
        <authorList>
            <consortium name="The Broad Institute Genomics Platform"/>
            <consortium name="The Broad Institute Genome Sequencing Center for Infectious Disease"/>
            <person name="Wu L."/>
            <person name="Ma J."/>
        </authorList>
    </citation>
    <scope>NUCLEOTIDE SEQUENCE [LARGE SCALE GENOMIC DNA]</scope>
    <source>
        <strain evidence="2">JCM 3296</strain>
    </source>
</reference>
<keyword evidence="2" id="KW-1185">Reference proteome</keyword>
<protein>
    <recommendedName>
        <fullName evidence="3">SnoaL-like domain-containing protein</fullName>
    </recommendedName>
</protein>
<evidence type="ECO:0008006" key="3">
    <source>
        <dbReference type="Google" id="ProtNLM"/>
    </source>
</evidence>
<dbReference type="EMBL" id="BMRE01000040">
    <property type="protein sequence ID" value="GGU66147.1"/>
    <property type="molecule type" value="Genomic_DNA"/>
</dbReference>
<sequence length="136" mass="15353">MHQALMDSMRTYLRAGLAMDVEKLDELYDPAFVNVRVDEAGQVVTLTKDQFMARFRALREQGQKVGDSIDDISFPATSVFGDSGAVVMRRVEEGVPALYTFIWRLEDGRPVTLLREFTFEKDLSGLVEMIRSAEVA</sequence>
<dbReference type="RefSeq" id="WP_189257810.1">
    <property type="nucleotide sequence ID" value="NZ_BMRE01000040.1"/>
</dbReference>
<dbReference type="Proteomes" id="UP000649573">
    <property type="component" value="Unassembled WGS sequence"/>
</dbReference>
<proteinExistence type="predicted"/>
<accession>A0ABQ2V2R5</accession>